<keyword evidence="6" id="KW-0677">Repeat</keyword>
<sequence length="91" mass="10362">MLTCSPSATALFACGTCESPPSATAHNFEVLYTDWNKYDDCILATASVNKTVRVWDVRSFRVRCSPEWPWLCRQKDEVLSPQRKFDGLMLV</sequence>
<keyword evidence="8" id="KW-0576">Peroxisome</keyword>
<accession>A0AAN7LIX5</accession>
<dbReference type="InterPro" id="IPR019775">
    <property type="entry name" value="WD40_repeat_CS"/>
</dbReference>
<keyword evidence="13" id="KW-1185">Reference proteome</keyword>
<keyword evidence="4" id="KW-0963">Cytoplasm</keyword>
<dbReference type="EMBL" id="JAXQNO010000012">
    <property type="protein sequence ID" value="KAK4786956.1"/>
    <property type="molecule type" value="Genomic_DNA"/>
</dbReference>
<dbReference type="SUPFAM" id="SSF50978">
    <property type="entry name" value="WD40 repeat-like"/>
    <property type="match status" value="1"/>
</dbReference>
<dbReference type="InterPro" id="IPR036322">
    <property type="entry name" value="WD40_repeat_dom_sf"/>
</dbReference>
<comment type="subcellular location">
    <subcellularLocation>
        <location evidence="2">Cytoplasm</location>
        <location evidence="2">Cytosol</location>
    </subcellularLocation>
    <subcellularLocation>
        <location evidence="1">Peroxisome matrix</location>
    </subcellularLocation>
</comment>
<evidence type="ECO:0000256" key="5">
    <source>
        <dbReference type="ARBA" id="ARBA00022574"/>
    </source>
</evidence>
<keyword evidence="3" id="KW-0813">Transport</keyword>
<dbReference type="AlphaFoldDB" id="A0AAN7LIX5"/>
<evidence type="ECO:0000256" key="10">
    <source>
        <dbReference type="ARBA" id="ARBA00032565"/>
    </source>
</evidence>
<evidence type="ECO:0000256" key="6">
    <source>
        <dbReference type="ARBA" id="ARBA00022737"/>
    </source>
</evidence>
<feature type="repeat" description="WD" evidence="11">
    <location>
        <begin position="23"/>
        <end position="59"/>
    </location>
</feature>
<dbReference type="GO" id="GO:0005829">
    <property type="term" value="C:cytosol"/>
    <property type="evidence" value="ECO:0007669"/>
    <property type="project" value="UniProtKB-SubCell"/>
</dbReference>
<dbReference type="PROSITE" id="PS00678">
    <property type="entry name" value="WD_REPEATS_1"/>
    <property type="match status" value="1"/>
</dbReference>
<dbReference type="PANTHER" id="PTHR46027">
    <property type="entry name" value="PEROXISOMAL TARGETING SIGNAL 2 RECEPTOR"/>
    <property type="match status" value="1"/>
</dbReference>
<evidence type="ECO:0000256" key="1">
    <source>
        <dbReference type="ARBA" id="ARBA00004253"/>
    </source>
</evidence>
<dbReference type="Proteomes" id="UP001346149">
    <property type="component" value="Unassembled WGS sequence"/>
</dbReference>
<keyword evidence="5 11" id="KW-0853">WD repeat</keyword>
<gene>
    <name evidence="12" type="ORF">SAY86_010789</name>
</gene>
<name>A0AAN7LIX5_TRANT</name>
<dbReference type="InterPro" id="IPR015943">
    <property type="entry name" value="WD40/YVTN_repeat-like_dom_sf"/>
</dbReference>
<dbReference type="PROSITE" id="PS50082">
    <property type="entry name" value="WD_REPEATS_2"/>
    <property type="match status" value="1"/>
</dbReference>
<dbReference type="GO" id="GO:0016558">
    <property type="term" value="P:protein import into peroxisome matrix"/>
    <property type="evidence" value="ECO:0007669"/>
    <property type="project" value="InterPro"/>
</dbReference>
<evidence type="ECO:0000256" key="3">
    <source>
        <dbReference type="ARBA" id="ARBA00022448"/>
    </source>
</evidence>
<dbReference type="PANTHER" id="PTHR46027:SF1">
    <property type="entry name" value="PEROXISOMAL TARGETING SIGNAL 2 RECEPTOR"/>
    <property type="match status" value="1"/>
</dbReference>
<evidence type="ECO:0000256" key="4">
    <source>
        <dbReference type="ARBA" id="ARBA00022490"/>
    </source>
</evidence>
<dbReference type="GO" id="GO:0005053">
    <property type="term" value="F:peroxisome matrix targeting signal-2 binding"/>
    <property type="evidence" value="ECO:0007669"/>
    <property type="project" value="InterPro"/>
</dbReference>
<proteinExistence type="inferred from homology"/>
<dbReference type="InterPro" id="IPR001680">
    <property type="entry name" value="WD40_rpt"/>
</dbReference>
<comment type="caution">
    <text evidence="12">The sequence shown here is derived from an EMBL/GenBank/DDBJ whole genome shotgun (WGS) entry which is preliminary data.</text>
</comment>
<evidence type="ECO:0000313" key="12">
    <source>
        <dbReference type="EMBL" id="KAK4786956.1"/>
    </source>
</evidence>
<evidence type="ECO:0000313" key="13">
    <source>
        <dbReference type="Proteomes" id="UP001346149"/>
    </source>
</evidence>
<evidence type="ECO:0000256" key="7">
    <source>
        <dbReference type="ARBA" id="ARBA00022927"/>
    </source>
</evidence>
<evidence type="ECO:0000256" key="9">
    <source>
        <dbReference type="ARBA" id="ARBA00024017"/>
    </source>
</evidence>
<keyword evidence="7" id="KW-0653">Protein transport</keyword>
<comment type="similarity">
    <text evidence="9">Belongs to the WD repeat peroxin-7 family.</text>
</comment>
<evidence type="ECO:0000256" key="8">
    <source>
        <dbReference type="ARBA" id="ARBA00023140"/>
    </source>
</evidence>
<dbReference type="GO" id="GO:0005782">
    <property type="term" value="C:peroxisomal matrix"/>
    <property type="evidence" value="ECO:0007669"/>
    <property type="project" value="UniProtKB-SubCell"/>
</dbReference>
<reference evidence="12 13" key="1">
    <citation type="journal article" date="2023" name="Hortic Res">
        <title>Pangenome of water caltrop reveals structural variations and asymmetric subgenome divergence after allopolyploidization.</title>
        <authorList>
            <person name="Zhang X."/>
            <person name="Chen Y."/>
            <person name="Wang L."/>
            <person name="Yuan Y."/>
            <person name="Fang M."/>
            <person name="Shi L."/>
            <person name="Lu R."/>
            <person name="Comes H.P."/>
            <person name="Ma Y."/>
            <person name="Chen Y."/>
            <person name="Huang G."/>
            <person name="Zhou Y."/>
            <person name="Zheng Z."/>
            <person name="Qiu Y."/>
        </authorList>
    </citation>
    <scope>NUCLEOTIDE SEQUENCE [LARGE SCALE GENOMIC DNA]</scope>
    <source>
        <strain evidence="12">F231</strain>
    </source>
</reference>
<dbReference type="Gene3D" id="2.130.10.10">
    <property type="entry name" value="YVTN repeat-like/Quinoprotein amine dehydrogenase"/>
    <property type="match status" value="1"/>
</dbReference>
<evidence type="ECO:0000256" key="11">
    <source>
        <dbReference type="PROSITE-ProRule" id="PRU00221"/>
    </source>
</evidence>
<organism evidence="12 13">
    <name type="scientific">Trapa natans</name>
    <name type="common">Water chestnut</name>
    <dbReference type="NCBI Taxonomy" id="22666"/>
    <lineage>
        <taxon>Eukaryota</taxon>
        <taxon>Viridiplantae</taxon>
        <taxon>Streptophyta</taxon>
        <taxon>Embryophyta</taxon>
        <taxon>Tracheophyta</taxon>
        <taxon>Spermatophyta</taxon>
        <taxon>Magnoliopsida</taxon>
        <taxon>eudicotyledons</taxon>
        <taxon>Gunneridae</taxon>
        <taxon>Pentapetalae</taxon>
        <taxon>rosids</taxon>
        <taxon>malvids</taxon>
        <taxon>Myrtales</taxon>
        <taxon>Lythraceae</taxon>
        <taxon>Trapa</taxon>
    </lineage>
</organism>
<protein>
    <recommendedName>
        <fullName evidence="10">Peroxin-7</fullName>
    </recommendedName>
</protein>
<dbReference type="InterPro" id="IPR044536">
    <property type="entry name" value="PEX7"/>
</dbReference>
<evidence type="ECO:0000256" key="2">
    <source>
        <dbReference type="ARBA" id="ARBA00004514"/>
    </source>
</evidence>